<dbReference type="GO" id="GO:0003866">
    <property type="term" value="F:3-phosphoshikimate 1-carboxyvinyltransferase activity"/>
    <property type="evidence" value="ECO:0007669"/>
    <property type="project" value="TreeGrafter"/>
</dbReference>
<dbReference type="SUPFAM" id="SSF51569">
    <property type="entry name" value="Aldolase"/>
    <property type="match status" value="1"/>
</dbReference>
<dbReference type="InterPro" id="IPR001381">
    <property type="entry name" value="DHquinase_I"/>
</dbReference>
<proteinExistence type="predicted"/>
<dbReference type="Gene3D" id="3.65.10.10">
    <property type="entry name" value="Enolpyruvate transferase domain"/>
    <property type="match status" value="2"/>
</dbReference>
<dbReference type="GO" id="GO:0009423">
    <property type="term" value="P:chorismate biosynthetic process"/>
    <property type="evidence" value="ECO:0007669"/>
    <property type="project" value="TreeGrafter"/>
</dbReference>
<dbReference type="PROSITE" id="PS01028">
    <property type="entry name" value="DEHYDROQUINASE_I"/>
    <property type="match status" value="1"/>
</dbReference>
<sequence length="673" mass="73336">MICVSVCEKNFEACKAILQESPMAEIRADLCGLPVEQTARLVSSHDNLIFTCRIAETSVEYARQQMISAIGHGVKYIDIEIEAPLDYAEQIAMYARENGTGLIISYHDYSGTPSFGELRQIAQACLRRGADIIKIVTTANDIADVTRVMRLYREYDAAHLVAFAMGGCGKFSRYLSLRLGAPYTYVSYGKNAANPGIDGAGTAPGQYVKEELLALLNRNRTRLEYTLQNHETEIPCSKSVAQRAVIASLYADGESVLENFEPCNDISGAVARVASLGCKVSYGPGGKLTIRSEGAGKVCERLRLDASLYKDGALVFDIGESGLLTRLMLPFAACLANELNGKVSIKITGHGSVLGRNLQGAADAVASLGVDCAVTHDSEGKGAYLPFTICGRMKRTGLITIDGSESSQTVSGLLMMLPLLQYDTNLVVKNPASLPYIELTLNVLKQFSIEIGQKRGENEILFAIRGGQKYIPATIYLESDWSSASFFAVIYAVASMKEHRSGKAFSRYRLLNMPMDSSQADKAILEILGMSGVELRMEERDTLCNVEIESPENLKAFDFDASNAPDLFPVAALYATFCNGVSRIRGVRRLLQKESNRAESIYAEYTALGADIEIDGDYMYIRGGALHGGAVNSYNDHRIAMSLVAASLFVEEPVEIDGLECIDKSFPSFLEKL</sequence>
<dbReference type="SUPFAM" id="SSF55205">
    <property type="entry name" value="EPT/RTPC-like"/>
    <property type="match status" value="1"/>
</dbReference>
<dbReference type="InterPro" id="IPR013785">
    <property type="entry name" value="Aldolase_TIM"/>
</dbReference>
<dbReference type="InterPro" id="IPR036968">
    <property type="entry name" value="Enolpyruvate_Tfrase_sf"/>
</dbReference>
<evidence type="ECO:0000256" key="1">
    <source>
        <dbReference type="ARBA" id="ARBA00022679"/>
    </source>
</evidence>
<accession>A0A9D9DJF1</accession>
<keyword evidence="2" id="KW-0456">Lyase</keyword>
<evidence type="ECO:0000256" key="2">
    <source>
        <dbReference type="ARBA" id="ARBA00023239"/>
    </source>
</evidence>
<comment type="caution">
    <text evidence="4">The sequence shown here is derived from an EMBL/GenBank/DDBJ whole genome shotgun (WGS) entry which is preliminary data.</text>
</comment>
<dbReference type="GO" id="GO:0003855">
    <property type="term" value="F:3-dehydroquinate dehydratase activity"/>
    <property type="evidence" value="ECO:0007669"/>
    <property type="project" value="InterPro"/>
</dbReference>
<gene>
    <name evidence="4" type="ORF">IAC68_02250</name>
</gene>
<dbReference type="InterPro" id="IPR001986">
    <property type="entry name" value="Enolpyruvate_Tfrase_dom"/>
</dbReference>
<dbReference type="Proteomes" id="UP000823635">
    <property type="component" value="Unassembled WGS sequence"/>
</dbReference>
<dbReference type="Pfam" id="PF00275">
    <property type="entry name" value="EPSP_synthase"/>
    <property type="match status" value="1"/>
</dbReference>
<evidence type="ECO:0000259" key="3">
    <source>
        <dbReference type="Pfam" id="PF00275"/>
    </source>
</evidence>
<protein>
    <submittedName>
        <fullName evidence="4">Type I 3-dehydroquinate dehydratase</fullName>
    </submittedName>
</protein>
<organism evidence="4 5">
    <name type="scientific">Candidatus Egerieousia excrementavium</name>
    <dbReference type="NCBI Taxonomy" id="2840778"/>
    <lineage>
        <taxon>Bacteria</taxon>
        <taxon>Pseudomonadati</taxon>
        <taxon>Bacteroidota</taxon>
        <taxon>Bacteroidia</taxon>
        <taxon>Bacteroidales</taxon>
        <taxon>Candidatus Egerieousia</taxon>
    </lineage>
</organism>
<dbReference type="EMBL" id="JADINB010000052">
    <property type="protein sequence ID" value="MBO8428739.1"/>
    <property type="molecule type" value="Genomic_DNA"/>
</dbReference>
<reference evidence="4" key="2">
    <citation type="journal article" date="2021" name="PeerJ">
        <title>Extensive microbial diversity within the chicken gut microbiome revealed by metagenomics and culture.</title>
        <authorList>
            <person name="Gilroy R."/>
            <person name="Ravi A."/>
            <person name="Getino M."/>
            <person name="Pursley I."/>
            <person name="Horton D.L."/>
            <person name="Alikhan N.F."/>
            <person name="Baker D."/>
            <person name="Gharbi K."/>
            <person name="Hall N."/>
            <person name="Watson M."/>
            <person name="Adriaenssens E.M."/>
            <person name="Foster-Nyarko E."/>
            <person name="Jarju S."/>
            <person name="Secka A."/>
            <person name="Antonio M."/>
            <person name="Oren A."/>
            <person name="Chaudhuri R.R."/>
            <person name="La Ragione R."/>
            <person name="Hildebrand F."/>
            <person name="Pallen M.J."/>
        </authorList>
    </citation>
    <scope>NUCLEOTIDE SEQUENCE</scope>
    <source>
        <strain evidence="4">15467</strain>
    </source>
</reference>
<feature type="domain" description="Enolpyruvate transferase" evidence="3">
    <location>
        <begin position="231"/>
        <end position="673"/>
    </location>
</feature>
<keyword evidence="1" id="KW-0808">Transferase</keyword>
<reference evidence="4" key="1">
    <citation type="submission" date="2020-10" db="EMBL/GenBank/DDBJ databases">
        <authorList>
            <person name="Gilroy R."/>
        </authorList>
    </citation>
    <scope>NUCLEOTIDE SEQUENCE</scope>
    <source>
        <strain evidence="4">15467</strain>
    </source>
</reference>
<evidence type="ECO:0000313" key="5">
    <source>
        <dbReference type="Proteomes" id="UP000823635"/>
    </source>
</evidence>
<dbReference type="PANTHER" id="PTHR21090:SF5">
    <property type="entry name" value="PENTAFUNCTIONAL AROM POLYPEPTIDE"/>
    <property type="match status" value="1"/>
</dbReference>
<dbReference type="InterPro" id="IPR018508">
    <property type="entry name" value="3-dehydroquinate_DH_AS"/>
</dbReference>
<dbReference type="Pfam" id="PF01487">
    <property type="entry name" value="DHquinase_I"/>
    <property type="match status" value="1"/>
</dbReference>
<name>A0A9D9DJF1_9BACT</name>
<dbReference type="CDD" id="cd00502">
    <property type="entry name" value="DHQase_I"/>
    <property type="match status" value="1"/>
</dbReference>
<dbReference type="AlphaFoldDB" id="A0A9D9DJF1"/>
<dbReference type="PANTHER" id="PTHR21090">
    <property type="entry name" value="AROM/DEHYDROQUINATE SYNTHASE"/>
    <property type="match status" value="1"/>
</dbReference>
<evidence type="ECO:0000313" key="4">
    <source>
        <dbReference type="EMBL" id="MBO8428739.1"/>
    </source>
</evidence>
<dbReference type="InterPro" id="IPR013792">
    <property type="entry name" value="RNA3'P_cycl/enolpyr_Trfase_a/b"/>
</dbReference>
<dbReference type="Gene3D" id="3.20.20.70">
    <property type="entry name" value="Aldolase class I"/>
    <property type="match status" value="1"/>
</dbReference>